<dbReference type="GO" id="GO:0006979">
    <property type="term" value="P:response to oxidative stress"/>
    <property type="evidence" value="ECO:0000318"/>
    <property type="project" value="GO_Central"/>
</dbReference>
<dbReference type="GO" id="GO:0005737">
    <property type="term" value="C:cytoplasm"/>
    <property type="evidence" value="ECO:0000318"/>
    <property type="project" value="GO_Central"/>
</dbReference>
<dbReference type="InterPro" id="IPR002818">
    <property type="entry name" value="DJ-1/PfpI"/>
</dbReference>
<dbReference type="InterPro" id="IPR050325">
    <property type="entry name" value="Prot/Nucl_acid_deglycase"/>
</dbReference>
<organism evidence="4 5">
    <name type="scientific">Strongylocentrotus purpuratus</name>
    <name type="common">Purple sea urchin</name>
    <dbReference type="NCBI Taxonomy" id="7668"/>
    <lineage>
        <taxon>Eukaryota</taxon>
        <taxon>Metazoa</taxon>
        <taxon>Echinodermata</taxon>
        <taxon>Eleutherozoa</taxon>
        <taxon>Echinozoa</taxon>
        <taxon>Echinoidea</taxon>
        <taxon>Euechinoidea</taxon>
        <taxon>Echinacea</taxon>
        <taxon>Camarodonta</taxon>
        <taxon>Echinidea</taxon>
        <taxon>Strongylocentrotidae</taxon>
        <taxon>Strongylocentrotus</taxon>
    </lineage>
</organism>
<evidence type="ECO:0000256" key="1">
    <source>
        <dbReference type="ARBA" id="ARBA00004496"/>
    </source>
</evidence>
<dbReference type="GO" id="GO:0016684">
    <property type="term" value="F:oxidoreductase activity, acting on peroxide as acceptor"/>
    <property type="evidence" value="ECO:0000318"/>
    <property type="project" value="GO_Central"/>
</dbReference>
<evidence type="ECO:0000313" key="5">
    <source>
        <dbReference type="Proteomes" id="UP000007110"/>
    </source>
</evidence>
<dbReference type="KEGG" id="spu:579485"/>
<sequence length="186" mass="19717">MSVMLILSPGAEEMEAVIPVDVLRRAEVKVTIAGLFGNDPVACSRNVTIVPDMTLDEALAQGPYDVILLPGGGPGAKNLCESKKVGELLKAQEEGGRIIAAICAGPTALMTHNIGVKKTITSHPGVKEKLENSGLFTYSEDRVVRDGKLITSRGPGTAFEFALAIVEQLKGQETVNKIIPPMLLKV</sequence>
<dbReference type="Proteomes" id="UP000007110">
    <property type="component" value="Unassembled WGS sequence"/>
</dbReference>
<feature type="domain" description="DJ-1/PfpI" evidence="3">
    <location>
        <begin position="1"/>
        <end position="168"/>
    </location>
</feature>
<protein>
    <recommendedName>
        <fullName evidence="3">DJ-1/PfpI domain-containing protein</fullName>
    </recommendedName>
</protein>
<proteinExistence type="predicted"/>
<dbReference type="Gene3D" id="3.40.50.880">
    <property type="match status" value="1"/>
</dbReference>
<dbReference type="PANTHER" id="PTHR48094">
    <property type="entry name" value="PROTEIN/NUCLEIC ACID DEGLYCASE DJ-1-RELATED"/>
    <property type="match status" value="1"/>
</dbReference>
<reference evidence="5" key="1">
    <citation type="submission" date="2015-02" db="EMBL/GenBank/DDBJ databases">
        <title>Genome sequencing for Strongylocentrotus purpuratus.</title>
        <authorList>
            <person name="Murali S."/>
            <person name="Liu Y."/>
            <person name="Vee V."/>
            <person name="English A."/>
            <person name="Wang M."/>
            <person name="Skinner E."/>
            <person name="Han Y."/>
            <person name="Muzny D.M."/>
            <person name="Worley K.C."/>
            <person name="Gibbs R.A."/>
        </authorList>
    </citation>
    <scope>NUCLEOTIDE SEQUENCE</scope>
</reference>
<keyword evidence="2" id="KW-0963">Cytoplasm</keyword>
<dbReference type="EnsemblMetazoa" id="XM_030986766">
    <property type="protein sequence ID" value="XP_030842626"/>
    <property type="gene ID" value="LOC579485"/>
</dbReference>
<dbReference type="AlphaFoldDB" id="A0A7M7NW93"/>
<dbReference type="InterPro" id="IPR029062">
    <property type="entry name" value="Class_I_gatase-like"/>
</dbReference>
<evidence type="ECO:0000256" key="2">
    <source>
        <dbReference type="ARBA" id="ARBA00022490"/>
    </source>
</evidence>
<dbReference type="GO" id="GO:0005634">
    <property type="term" value="C:nucleus"/>
    <property type="evidence" value="ECO:0000318"/>
    <property type="project" value="GO_Central"/>
</dbReference>
<dbReference type="Pfam" id="PF01965">
    <property type="entry name" value="DJ-1_PfpI"/>
    <property type="match status" value="1"/>
</dbReference>
<dbReference type="GO" id="GO:0023051">
    <property type="term" value="P:regulation of signaling"/>
    <property type="evidence" value="ECO:0007669"/>
    <property type="project" value="UniProtKB-ARBA"/>
</dbReference>
<dbReference type="CTD" id="11315"/>
<dbReference type="PANTHER" id="PTHR48094:SF12">
    <property type="entry name" value="PARKINSON DISEASE PROTEIN 7 HOMOLOG"/>
    <property type="match status" value="1"/>
</dbReference>
<dbReference type="GO" id="GO:0046295">
    <property type="term" value="P:glycolate biosynthetic process"/>
    <property type="evidence" value="ECO:0000318"/>
    <property type="project" value="GO_Central"/>
</dbReference>
<dbReference type="GO" id="GO:0005739">
    <property type="term" value="C:mitochondrion"/>
    <property type="evidence" value="ECO:0000318"/>
    <property type="project" value="GO_Central"/>
</dbReference>
<evidence type="ECO:0000259" key="3">
    <source>
        <dbReference type="Pfam" id="PF01965"/>
    </source>
</evidence>
<dbReference type="OrthoDB" id="543156at2759"/>
<dbReference type="InParanoid" id="A0A7M7NW93"/>
<dbReference type="NCBIfam" id="TIGR01383">
    <property type="entry name" value="not_thiJ"/>
    <property type="match status" value="1"/>
</dbReference>
<name>A0A7M7NW93_STRPU</name>
<dbReference type="FunFam" id="3.40.50.880:FF:000022">
    <property type="entry name" value="protein deglycase DJ-1"/>
    <property type="match status" value="1"/>
</dbReference>
<evidence type="ECO:0000313" key="4">
    <source>
        <dbReference type="EnsemblMetazoa" id="XP_030842626"/>
    </source>
</evidence>
<dbReference type="SUPFAM" id="SSF52317">
    <property type="entry name" value="Class I glutamine amidotransferase-like"/>
    <property type="match status" value="1"/>
</dbReference>
<dbReference type="OMA" id="KATCYPG"/>
<dbReference type="RefSeq" id="XP_030842626.1">
    <property type="nucleotide sequence ID" value="XM_030986766.1"/>
</dbReference>
<dbReference type="GeneID" id="579485"/>
<keyword evidence="5" id="KW-1185">Reference proteome</keyword>
<reference evidence="4" key="2">
    <citation type="submission" date="2021-01" db="UniProtKB">
        <authorList>
            <consortium name="EnsemblMetazoa"/>
        </authorList>
    </citation>
    <scope>IDENTIFICATION</scope>
</reference>
<accession>A0A7M7NW93</accession>
<dbReference type="GO" id="GO:0010646">
    <property type="term" value="P:regulation of cell communication"/>
    <property type="evidence" value="ECO:0007669"/>
    <property type="project" value="UniProtKB-ARBA"/>
</dbReference>
<dbReference type="InterPro" id="IPR006287">
    <property type="entry name" value="DJ-1"/>
</dbReference>
<dbReference type="FunCoup" id="A0A7M7NW93">
    <property type="interactions" value="1483"/>
</dbReference>
<dbReference type="CDD" id="cd03135">
    <property type="entry name" value="GATase1_DJ-1"/>
    <property type="match status" value="1"/>
</dbReference>
<dbReference type="GO" id="GO:1903189">
    <property type="term" value="P:glyoxal metabolic process"/>
    <property type="evidence" value="ECO:0000318"/>
    <property type="project" value="GO_Central"/>
</dbReference>
<comment type="subcellular location">
    <subcellularLocation>
        <location evidence="1">Cytoplasm</location>
    </subcellularLocation>
</comment>